<name>A0A017SYW5_9BACT</name>
<sequence>MSTPRPMSALPQHSRGSFLGARALRSLCSRTAPLALLLALSACVEVSFSHDTSPNPPSPPSAVVVADEFALSNPATGPAAGLQNEPAVAWNGTYYLLVWHDDRSGSSDLWFTRVAADGTLLDSVGERLVANAFDPVVASDGADFLVVYSRHDGTHEAARISAAGVLLGQVEIPGAHVYVRRRSRIAFDGQSYVIAWGDGNLSYTRVSPQGAVLGQGAVLVGKGLDVDLAFDGTNTLLVAIDSADRTRVMGYRLSPQGVLLNTTPLVIASTSAPLTQYHSVGVGCVGGLCTVAWGKVDSELPVAMAVEAARVDTQATVLDPQPIVVWETDGHNGEPQRVQVGIDGQNTLLVWEFGAYEYDNHVAPSSLRAARLSPQGTPVGATFTFAERSSTPGAHVTLASGGPSPLAVWSDQRDKFDVIYEAHDLTGVRLGANGPLGAPFLVVGAPDQRHPSVAFDGDSFMIAWSDGRNGQSGAATDIVATRVSPEGDLRDPENLLLGTTSSGWLRWDVRPAVSTDGENTVVGWLTCDASEMESECLHQAARVSPAGAVLDAAPLSTEMRFDRISDARFMSPPALLSGDSYVVSVSPHSLHRARIDQAGQVTLSFVPPADTLPPAERIEPATVSATASDGTNHLLLRSPASAIEGARLSPDGEPLDDPPWFTLSPPGFHAHRLTAAFNGAHYVVVWHDTTPPASRILAMRVTPDGAVVDPAPVVIAEYTGCDAVELDRQGAVHGAHRTLVAWRACGANSSDLFGAALDADLNVATFRITDDGSPDHAPALAVHDGKILAVYSSYRAAAPLAAERVYGRFLTEVAPAAP</sequence>
<gene>
    <name evidence="1" type="ORF">CAP_7580</name>
</gene>
<dbReference type="RefSeq" id="WP_156041371.1">
    <property type="nucleotide sequence ID" value="NZ_ASRX01000068.1"/>
</dbReference>
<dbReference type="EMBL" id="ASRX01000068">
    <property type="protein sequence ID" value="EYF01962.1"/>
    <property type="molecule type" value="Genomic_DNA"/>
</dbReference>
<protein>
    <submittedName>
        <fullName evidence="1">Uncharacterized protein</fullName>
    </submittedName>
</protein>
<dbReference type="Proteomes" id="UP000019678">
    <property type="component" value="Unassembled WGS sequence"/>
</dbReference>
<proteinExistence type="predicted"/>
<evidence type="ECO:0000313" key="2">
    <source>
        <dbReference type="Proteomes" id="UP000019678"/>
    </source>
</evidence>
<organism evidence="1 2">
    <name type="scientific">Chondromyces apiculatus DSM 436</name>
    <dbReference type="NCBI Taxonomy" id="1192034"/>
    <lineage>
        <taxon>Bacteria</taxon>
        <taxon>Pseudomonadati</taxon>
        <taxon>Myxococcota</taxon>
        <taxon>Polyangia</taxon>
        <taxon>Polyangiales</taxon>
        <taxon>Polyangiaceae</taxon>
        <taxon>Chondromyces</taxon>
    </lineage>
</organism>
<dbReference type="AlphaFoldDB" id="A0A017SYW5"/>
<evidence type="ECO:0000313" key="1">
    <source>
        <dbReference type="EMBL" id="EYF01962.1"/>
    </source>
</evidence>
<dbReference type="OrthoDB" id="9811934at2"/>
<reference evidence="1 2" key="1">
    <citation type="submission" date="2013-05" db="EMBL/GenBank/DDBJ databases">
        <title>Genome assembly of Chondromyces apiculatus DSM 436.</title>
        <authorList>
            <person name="Sharma G."/>
            <person name="Khatri I."/>
            <person name="Kaur C."/>
            <person name="Mayilraj S."/>
            <person name="Subramanian S."/>
        </authorList>
    </citation>
    <scope>NUCLEOTIDE SEQUENCE [LARGE SCALE GENOMIC DNA]</scope>
    <source>
        <strain evidence="1 2">DSM 436</strain>
    </source>
</reference>
<accession>A0A017SYW5</accession>
<keyword evidence="2" id="KW-1185">Reference proteome</keyword>
<comment type="caution">
    <text evidence="1">The sequence shown here is derived from an EMBL/GenBank/DDBJ whole genome shotgun (WGS) entry which is preliminary data.</text>
</comment>